<accession>A0A4Q2K289</accession>
<keyword evidence="1" id="KW-0472">Membrane</keyword>
<name>A0A4Q2K289_9ACTN</name>
<keyword evidence="1" id="KW-1133">Transmembrane helix</keyword>
<dbReference type="AlphaFoldDB" id="A0A4Q2K289"/>
<evidence type="ECO:0000256" key="1">
    <source>
        <dbReference type="SAM" id="Phobius"/>
    </source>
</evidence>
<protein>
    <submittedName>
        <fullName evidence="2">Uncharacterized protein</fullName>
    </submittedName>
</protein>
<dbReference type="EMBL" id="SDPW01000001">
    <property type="protein sequence ID" value="RXZ54410.1"/>
    <property type="molecule type" value="Genomic_DNA"/>
</dbReference>
<dbReference type="Proteomes" id="UP000293345">
    <property type="component" value="Unassembled WGS sequence"/>
</dbReference>
<gene>
    <name evidence="2" type="ORF">ET524_07925</name>
</gene>
<feature type="transmembrane region" description="Helical" evidence="1">
    <location>
        <begin position="12"/>
        <end position="38"/>
    </location>
</feature>
<organism evidence="2 3">
    <name type="scientific">Senegalimassilia faecalis</name>
    <dbReference type="NCBI Taxonomy" id="2509433"/>
    <lineage>
        <taxon>Bacteria</taxon>
        <taxon>Bacillati</taxon>
        <taxon>Actinomycetota</taxon>
        <taxon>Coriobacteriia</taxon>
        <taxon>Coriobacteriales</taxon>
        <taxon>Coriobacteriaceae</taxon>
        <taxon>Senegalimassilia</taxon>
    </lineage>
</organism>
<keyword evidence="1" id="KW-0812">Transmembrane</keyword>
<dbReference type="OrthoDB" id="1976615at2"/>
<evidence type="ECO:0000313" key="2">
    <source>
        <dbReference type="EMBL" id="RXZ54410.1"/>
    </source>
</evidence>
<reference evidence="2 3" key="1">
    <citation type="submission" date="2019-01" db="EMBL/GenBank/DDBJ databases">
        <title>Senegalimassilia sp. nov. KGMB04484 isolated human feces.</title>
        <authorList>
            <person name="Han K.-I."/>
            <person name="Kim J.-S."/>
            <person name="Lee K.C."/>
            <person name="Suh M.K."/>
            <person name="Eom M.K."/>
            <person name="Lee J.H."/>
            <person name="Park S.-H."/>
            <person name="Kang S.W."/>
            <person name="Park J.-E."/>
            <person name="Oh B.S."/>
            <person name="Yu S.Y."/>
            <person name="Choi S.-H."/>
            <person name="Lee D.H."/>
            <person name="Yoon H."/>
            <person name="Kim B.-Y."/>
            <person name="Lee J.H."/>
            <person name="Lee J.-S."/>
        </authorList>
    </citation>
    <scope>NUCLEOTIDE SEQUENCE [LARGE SCALE GENOMIC DNA]</scope>
    <source>
        <strain evidence="2 3">KGMB04484</strain>
    </source>
</reference>
<dbReference type="RefSeq" id="WP_129424753.1">
    <property type="nucleotide sequence ID" value="NZ_SDPW01000001.1"/>
</dbReference>
<evidence type="ECO:0000313" key="3">
    <source>
        <dbReference type="Proteomes" id="UP000293345"/>
    </source>
</evidence>
<sequence length="297" mass="31268">MKDTQQGSASRLRFVQVGIVVALFVLLAALGVATYAWFTNNAAVNTNSVSVHSDDSSLVVDLGDAASGSWSSSGDVALSSNSPDPLTLYPVSTFDLNGFAECTHNNDAGEAVHFEQAADGEHFYHGWIDLRARVIGSGAGNATGAVNLYLGDSLVPSDADPELLRAARVGLKFSRAGQVVMTCYFALDGSDGGHRGDHPATRPGLDGYADGMLLGWQNGSLACANDGSEDFNAYLMGSGDSAMRPQNALLTMDQGTDYRLDVYYYIEGTDPDSADYLYGDVGVVHLNLFAVLDGQGA</sequence>
<proteinExistence type="predicted"/>
<comment type="caution">
    <text evidence="2">The sequence shown here is derived from an EMBL/GenBank/DDBJ whole genome shotgun (WGS) entry which is preliminary data.</text>
</comment>
<keyword evidence="3" id="KW-1185">Reference proteome</keyword>